<gene>
    <name evidence="1" type="ORF">LCGC14_1739090</name>
</gene>
<name>A0A0F9H766_9ZZZZ</name>
<organism evidence="1">
    <name type="scientific">marine sediment metagenome</name>
    <dbReference type="NCBI Taxonomy" id="412755"/>
    <lineage>
        <taxon>unclassified sequences</taxon>
        <taxon>metagenomes</taxon>
        <taxon>ecological metagenomes</taxon>
    </lineage>
</organism>
<accession>A0A0F9H766</accession>
<dbReference type="EMBL" id="LAZR01015886">
    <property type="protein sequence ID" value="KKM06929.1"/>
    <property type="molecule type" value="Genomic_DNA"/>
</dbReference>
<reference evidence="1" key="1">
    <citation type="journal article" date="2015" name="Nature">
        <title>Complex archaea that bridge the gap between prokaryotes and eukaryotes.</title>
        <authorList>
            <person name="Spang A."/>
            <person name="Saw J.H."/>
            <person name="Jorgensen S.L."/>
            <person name="Zaremba-Niedzwiedzka K."/>
            <person name="Martijn J."/>
            <person name="Lind A.E."/>
            <person name="van Eijk R."/>
            <person name="Schleper C."/>
            <person name="Guy L."/>
            <person name="Ettema T.J."/>
        </authorList>
    </citation>
    <scope>NUCLEOTIDE SEQUENCE</scope>
</reference>
<dbReference type="AlphaFoldDB" id="A0A0F9H766"/>
<sequence length="103" mass="12101">MSRTISDMKKEAIEEYGTINNKFSNFPARTKVKIITPCCDFCFFYGEEGEVIRNTGKYLGITVKFDVPREFESGDIHYAFNFNPIDLYVIRQKNRFVFLDMDD</sequence>
<evidence type="ECO:0000313" key="1">
    <source>
        <dbReference type="EMBL" id="KKM06929.1"/>
    </source>
</evidence>
<proteinExistence type="predicted"/>
<comment type="caution">
    <text evidence="1">The sequence shown here is derived from an EMBL/GenBank/DDBJ whole genome shotgun (WGS) entry which is preliminary data.</text>
</comment>
<protein>
    <submittedName>
        <fullName evidence="1">Uncharacterized protein</fullName>
    </submittedName>
</protein>